<dbReference type="SUPFAM" id="SSF88659">
    <property type="entry name" value="Sigma3 and sigma4 domains of RNA polymerase sigma factors"/>
    <property type="match status" value="1"/>
</dbReference>
<dbReference type="InterPro" id="IPR014327">
    <property type="entry name" value="RNA_pol_sigma70_bacteroid"/>
</dbReference>
<dbReference type="Pfam" id="PF04542">
    <property type="entry name" value="Sigma70_r2"/>
    <property type="match status" value="1"/>
</dbReference>
<protein>
    <submittedName>
        <fullName evidence="7">RNA polymerase sigma-70 factor</fullName>
    </submittedName>
</protein>
<keyword evidence="3" id="KW-0731">Sigma factor</keyword>
<dbReference type="Gene3D" id="1.10.1740.10">
    <property type="match status" value="1"/>
</dbReference>
<evidence type="ECO:0000256" key="1">
    <source>
        <dbReference type="ARBA" id="ARBA00010641"/>
    </source>
</evidence>
<evidence type="ECO:0000259" key="5">
    <source>
        <dbReference type="Pfam" id="PF04542"/>
    </source>
</evidence>
<evidence type="ECO:0000313" key="7">
    <source>
        <dbReference type="EMBL" id="MCJ8209579.1"/>
    </source>
</evidence>
<dbReference type="AlphaFoldDB" id="A0A9X2B8G2"/>
<dbReference type="InterPro" id="IPR014284">
    <property type="entry name" value="RNA_pol_sigma-70_dom"/>
</dbReference>
<reference evidence="7" key="1">
    <citation type="submission" date="2022-04" db="EMBL/GenBank/DDBJ databases">
        <title>Mucilaginibacter sp. RS28 isolated from freshwater.</title>
        <authorList>
            <person name="Ko S.-R."/>
        </authorList>
    </citation>
    <scope>NUCLEOTIDE SEQUENCE</scope>
    <source>
        <strain evidence="7">RS28</strain>
    </source>
</reference>
<sequence length="190" mass="22181">MAPVNKLSDEEVLQQFICGDEGAFTEVYNRYWKPLLALAYRHTKDKFLSEEIVQEVFVSLWNRKDKVKINSLEGYLATAIKFSVFKHTFNTNRRERLLAGFSFNSSSALPEDILQAKFLEDYINGIVERLPEKCRYVYLKSRHEGLNIKEIAEEMSLSEKTVEAHLTKALKVLRLNLKEILVLVLFVKYR</sequence>
<dbReference type="Pfam" id="PF08281">
    <property type="entry name" value="Sigma70_r4_2"/>
    <property type="match status" value="1"/>
</dbReference>
<dbReference type="Gene3D" id="1.10.10.10">
    <property type="entry name" value="Winged helix-like DNA-binding domain superfamily/Winged helix DNA-binding domain"/>
    <property type="match status" value="1"/>
</dbReference>
<name>A0A9X2B8G2_9SPHI</name>
<feature type="domain" description="RNA polymerase sigma factor 70 region 4 type 2" evidence="6">
    <location>
        <begin position="126"/>
        <end position="171"/>
    </location>
</feature>
<proteinExistence type="inferred from homology"/>
<dbReference type="GO" id="GO:0016987">
    <property type="term" value="F:sigma factor activity"/>
    <property type="evidence" value="ECO:0007669"/>
    <property type="project" value="UniProtKB-KW"/>
</dbReference>
<dbReference type="InterPro" id="IPR000792">
    <property type="entry name" value="Tscrpt_reg_LuxR_C"/>
</dbReference>
<dbReference type="Proteomes" id="UP001139450">
    <property type="component" value="Unassembled WGS sequence"/>
</dbReference>
<comment type="similarity">
    <text evidence="1">Belongs to the sigma-70 factor family. ECF subfamily.</text>
</comment>
<evidence type="ECO:0000256" key="4">
    <source>
        <dbReference type="ARBA" id="ARBA00023163"/>
    </source>
</evidence>
<gene>
    <name evidence="7" type="ORF">MUY27_07650</name>
</gene>
<evidence type="ECO:0000256" key="2">
    <source>
        <dbReference type="ARBA" id="ARBA00023015"/>
    </source>
</evidence>
<dbReference type="PRINTS" id="PR00038">
    <property type="entry name" value="HTHLUXR"/>
</dbReference>
<comment type="caution">
    <text evidence="7">The sequence shown here is derived from an EMBL/GenBank/DDBJ whole genome shotgun (WGS) entry which is preliminary data.</text>
</comment>
<dbReference type="SUPFAM" id="SSF88946">
    <property type="entry name" value="Sigma2 domain of RNA polymerase sigma factors"/>
    <property type="match status" value="1"/>
</dbReference>
<evidence type="ECO:0000259" key="6">
    <source>
        <dbReference type="Pfam" id="PF08281"/>
    </source>
</evidence>
<dbReference type="GO" id="GO:0003677">
    <property type="term" value="F:DNA binding"/>
    <property type="evidence" value="ECO:0007669"/>
    <property type="project" value="InterPro"/>
</dbReference>
<keyword evidence="8" id="KW-1185">Reference proteome</keyword>
<dbReference type="NCBIfam" id="TIGR02985">
    <property type="entry name" value="Sig70_bacteroi1"/>
    <property type="match status" value="1"/>
</dbReference>
<dbReference type="InterPro" id="IPR039425">
    <property type="entry name" value="RNA_pol_sigma-70-like"/>
</dbReference>
<dbReference type="PANTHER" id="PTHR43133">
    <property type="entry name" value="RNA POLYMERASE ECF-TYPE SIGMA FACTO"/>
    <property type="match status" value="1"/>
</dbReference>
<dbReference type="InterPro" id="IPR013325">
    <property type="entry name" value="RNA_pol_sigma_r2"/>
</dbReference>
<dbReference type="PANTHER" id="PTHR43133:SF46">
    <property type="entry name" value="RNA POLYMERASE SIGMA-70 FACTOR ECF SUBFAMILY"/>
    <property type="match status" value="1"/>
</dbReference>
<accession>A0A9X2B8G2</accession>
<keyword evidence="2" id="KW-0805">Transcription regulation</keyword>
<dbReference type="GO" id="GO:0006352">
    <property type="term" value="P:DNA-templated transcription initiation"/>
    <property type="evidence" value="ECO:0007669"/>
    <property type="project" value="InterPro"/>
</dbReference>
<feature type="domain" description="RNA polymerase sigma-70 region 2" evidence="5">
    <location>
        <begin position="28"/>
        <end position="85"/>
    </location>
</feature>
<dbReference type="InterPro" id="IPR013249">
    <property type="entry name" value="RNA_pol_sigma70_r4_t2"/>
</dbReference>
<dbReference type="EMBL" id="JALJEJ010000003">
    <property type="protein sequence ID" value="MCJ8209579.1"/>
    <property type="molecule type" value="Genomic_DNA"/>
</dbReference>
<organism evidence="7 8">
    <name type="scientific">Mucilaginibacter straminoryzae</name>
    <dbReference type="NCBI Taxonomy" id="2932774"/>
    <lineage>
        <taxon>Bacteria</taxon>
        <taxon>Pseudomonadati</taxon>
        <taxon>Bacteroidota</taxon>
        <taxon>Sphingobacteriia</taxon>
        <taxon>Sphingobacteriales</taxon>
        <taxon>Sphingobacteriaceae</taxon>
        <taxon>Mucilaginibacter</taxon>
    </lineage>
</organism>
<evidence type="ECO:0000256" key="3">
    <source>
        <dbReference type="ARBA" id="ARBA00023082"/>
    </source>
</evidence>
<keyword evidence="4" id="KW-0804">Transcription</keyword>
<dbReference type="InterPro" id="IPR007627">
    <property type="entry name" value="RNA_pol_sigma70_r2"/>
</dbReference>
<evidence type="ECO:0000313" key="8">
    <source>
        <dbReference type="Proteomes" id="UP001139450"/>
    </source>
</evidence>
<dbReference type="InterPro" id="IPR036388">
    <property type="entry name" value="WH-like_DNA-bd_sf"/>
</dbReference>
<dbReference type="InterPro" id="IPR013324">
    <property type="entry name" value="RNA_pol_sigma_r3/r4-like"/>
</dbReference>
<dbReference type="RefSeq" id="WP_245129415.1">
    <property type="nucleotide sequence ID" value="NZ_JALJEJ010000003.1"/>
</dbReference>
<dbReference type="NCBIfam" id="TIGR02937">
    <property type="entry name" value="sigma70-ECF"/>
    <property type="match status" value="1"/>
</dbReference>